<evidence type="ECO:0000256" key="1">
    <source>
        <dbReference type="ARBA" id="ARBA00010875"/>
    </source>
</evidence>
<feature type="binding site" evidence="7">
    <location>
        <position position="125"/>
    </location>
    <ligand>
        <name>Zn(2+)</name>
        <dbReference type="ChEBI" id="CHEBI:29105"/>
        <note>catalytic</note>
    </ligand>
</feature>
<comment type="similarity">
    <text evidence="1 7">Belongs to the endoribonuclease YbeY family.</text>
</comment>
<protein>
    <recommendedName>
        <fullName evidence="7">Endoribonuclease YbeY</fullName>
        <ecNumber evidence="7">3.1.-.-</ecNumber>
    </recommendedName>
</protein>
<comment type="caution">
    <text evidence="8">The sequence shown here is derived from an EMBL/GenBank/DDBJ whole genome shotgun (WGS) entry which is preliminary data.</text>
</comment>
<gene>
    <name evidence="7 8" type="primary">ybeY</name>
    <name evidence="8" type="ORF">ENV75_01360</name>
</gene>
<keyword evidence="3 7" id="KW-0479">Metal-binding</keyword>
<reference evidence="8" key="1">
    <citation type="journal article" date="2020" name="mSystems">
        <title>Genome- and Community-Level Interaction Insights into Carbon Utilization and Element Cycling Functions of Hydrothermarchaeota in Hydrothermal Sediment.</title>
        <authorList>
            <person name="Zhou Z."/>
            <person name="Liu Y."/>
            <person name="Xu W."/>
            <person name="Pan J."/>
            <person name="Luo Z.H."/>
            <person name="Li M."/>
        </authorList>
    </citation>
    <scope>NUCLEOTIDE SEQUENCE [LARGE SCALE GENOMIC DNA]</scope>
    <source>
        <strain evidence="8">SpSt-788</strain>
    </source>
</reference>
<dbReference type="GO" id="GO:0004222">
    <property type="term" value="F:metalloendopeptidase activity"/>
    <property type="evidence" value="ECO:0007669"/>
    <property type="project" value="InterPro"/>
</dbReference>
<comment type="subcellular location">
    <subcellularLocation>
        <location evidence="7">Cytoplasm</location>
    </subcellularLocation>
</comment>
<evidence type="ECO:0000256" key="6">
    <source>
        <dbReference type="ARBA" id="ARBA00022833"/>
    </source>
</evidence>
<dbReference type="GO" id="GO:0006364">
    <property type="term" value="P:rRNA processing"/>
    <property type="evidence" value="ECO:0007669"/>
    <property type="project" value="UniProtKB-UniRule"/>
</dbReference>
<dbReference type="HAMAP" id="MF_00009">
    <property type="entry name" value="Endoribonucl_YbeY"/>
    <property type="match status" value="1"/>
</dbReference>
<evidence type="ECO:0000256" key="4">
    <source>
        <dbReference type="ARBA" id="ARBA00022759"/>
    </source>
</evidence>
<keyword evidence="6 7" id="KW-0862">Zinc</keyword>
<dbReference type="InterPro" id="IPR002036">
    <property type="entry name" value="YbeY"/>
</dbReference>
<accession>A0A7C4ELI2</accession>
<keyword evidence="2 7" id="KW-0540">Nuclease</keyword>
<feature type="binding site" evidence="7">
    <location>
        <position position="135"/>
    </location>
    <ligand>
        <name>Zn(2+)</name>
        <dbReference type="ChEBI" id="CHEBI:29105"/>
        <note>catalytic</note>
    </ligand>
</feature>
<dbReference type="Pfam" id="PF02130">
    <property type="entry name" value="YbeY"/>
    <property type="match status" value="1"/>
</dbReference>
<dbReference type="EMBL" id="DTHO01000011">
    <property type="protein sequence ID" value="HGG99088.1"/>
    <property type="molecule type" value="Genomic_DNA"/>
</dbReference>
<keyword evidence="7" id="KW-0690">Ribosome biogenesis</keyword>
<keyword evidence="7" id="KW-0698">rRNA processing</keyword>
<dbReference type="GO" id="GO:0005737">
    <property type="term" value="C:cytoplasm"/>
    <property type="evidence" value="ECO:0007669"/>
    <property type="project" value="UniProtKB-SubCell"/>
</dbReference>
<dbReference type="GO" id="GO:0008270">
    <property type="term" value="F:zinc ion binding"/>
    <property type="evidence" value="ECO:0007669"/>
    <property type="project" value="UniProtKB-UniRule"/>
</dbReference>
<evidence type="ECO:0000256" key="7">
    <source>
        <dbReference type="HAMAP-Rule" id="MF_00009"/>
    </source>
</evidence>
<evidence type="ECO:0000313" key="8">
    <source>
        <dbReference type="EMBL" id="HGG99088.1"/>
    </source>
</evidence>
<keyword evidence="7" id="KW-0963">Cytoplasm</keyword>
<organism evidence="8">
    <name type="scientific">Thermodesulfovibrio aggregans</name>
    <dbReference type="NCBI Taxonomy" id="86166"/>
    <lineage>
        <taxon>Bacteria</taxon>
        <taxon>Pseudomonadati</taxon>
        <taxon>Nitrospirota</taxon>
        <taxon>Thermodesulfovibrionia</taxon>
        <taxon>Thermodesulfovibrionales</taxon>
        <taxon>Thermodesulfovibrionaceae</taxon>
        <taxon>Thermodesulfovibrio</taxon>
    </lineage>
</organism>
<dbReference type="AlphaFoldDB" id="A0A7C4ELI2"/>
<keyword evidence="4 7" id="KW-0255">Endonuclease</keyword>
<dbReference type="Gene3D" id="3.40.390.30">
    <property type="entry name" value="Metalloproteases ('zincins'), catalytic domain"/>
    <property type="match status" value="1"/>
</dbReference>
<dbReference type="PANTHER" id="PTHR46986:SF1">
    <property type="entry name" value="ENDORIBONUCLEASE YBEY, CHLOROPLASTIC"/>
    <property type="match status" value="1"/>
</dbReference>
<proteinExistence type="inferred from homology"/>
<dbReference type="PROSITE" id="PS01306">
    <property type="entry name" value="UPF0054"/>
    <property type="match status" value="1"/>
</dbReference>
<dbReference type="PANTHER" id="PTHR46986">
    <property type="entry name" value="ENDORIBONUCLEASE YBEY, CHLOROPLASTIC"/>
    <property type="match status" value="1"/>
</dbReference>
<dbReference type="EC" id="3.1.-.-" evidence="7"/>
<evidence type="ECO:0000256" key="3">
    <source>
        <dbReference type="ARBA" id="ARBA00022723"/>
    </source>
</evidence>
<evidence type="ECO:0000256" key="5">
    <source>
        <dbReference type="ARBA" id="ARBA00022801"/>
    </source>
</evidence>
<keyword evidence="5 7" id="KW-0378">Hydrolase</keyword>
<comment type="cofactor">
    <cofactor evidence="7">
        <name>Zn(2+)</name>
        <dbReference type="ChEBI" id="CHEBI:29105"/>
    </cofactor>
    <text evidence="7">Binds 1 zinc ion.</text>
</comment>
<sequence length="158" mass="18769">MKLNVEVINRQRKVKISLKRLKNNSKKIFKILLEFQDKKFLTLLKKDILFLSISIVLIGNEKMKELNFKYRNMKTTTDVLSFTYEELYENEFFLGEIFINPGLAKSRAIQNGLTLYHEINRVLVHGILHLLGYDHEKSVYHARKMQRLEEDILKKLQA</sequence>
<dbReference type="GO" id="GO:0004521">
    <property type="term" value="F:RNA endonuclease activity"/>
    <property type="evidence" value="ECO:0007669"/>
    <property type="project" value="UniProtKB-UniRule"/>
</dbReference>
<dbReference type="SUPFAM" id="SSF55486">
    <property type="entry name" value="Metalloproteases ('zincins'), catalytic domain"/>
    <property type="match status" value="1"/>
</dbReference>
<dbReference type="InterPro" id="IPR023091">
    <property type="entry name" value="MetalPrtase_cat_dom_sf_prd"/>
</dbReference>
<feature type="binding site" evidence="7">
    <location>
        <position position="129"/>
    </location>
    <ligand>
        <name>Zn(2+)</name>
        <dbReference type="ChEBI" id="CHEBI:29105"/>
        <note>catalytic</note>
    </ligand>
</feature>
<evidence type="ECO:0000256" key="2">
    <source>
        <dbReference type="ARBA" id="ARBA00022722"/>
    </source>
</evidence>
<dbReference type="NCBIfam" id="TIGR00043">
    <property type="entry name" value="rRNA maturation RNase YbeY"/>
    <property type="match status" value="1"/>
</dbReference>
<name>A0A7C4ELI2_9BACT</name>
<comment type="function">
    <text evidence="7">Single strand-specific metallo-endoribonuclease involved in late-stage 70S ribosome quality control and in maturation of the 3' terminus of the 16S rRNA.</text>
</comment>
<dbReference type="InterPro" id="IPR020549">
    <property type="entry name" value="YbeY_CS"/>
</dbReference>